<feature type="transmembrane region" description="Helical" evidence="1">
    <location>
        <begin position="90"/>
        <end position="110"/>
    </location>
</feature>
<dbReference type="InterPro" id="IPR052173">
    <property type="entry name" value="Beta-lactam_resp_regulator"/>
</dbReference>
<name>A0A2S9GT75_9BURK</name>
<keyword evidence="4" id="KW-1185">Reference proteome</keyword>
<dbReference type="RefSeq" id="WP_105534123.1">
    <property type="nucleotide sequence ID" value="NZ_PUGF01000033.1"/>
</dbReference>
<dbReference type="CDD" id="cd07341">
    <property type="entry name" value="M56_BlaR1_MecR1_like"/>
    <property type="match status" value="1"/>
</dbReference>
<gene>
    <name evidence="3" type="ORF">S2091_4394</name>
</gene>
<dbReference type="AlphaFoldDB" id="A0A2S9GT75"/>
<proteinExistence type="predicted"/>
<protein>
    <submittedName>
        <fullName evidence="3">Antirepressor regulating drug resistance predicted signal transduction N-terminal membrane component</fullName>
    </submittedName>
</protein>
<dbReference type="Proteomes" id="UP000237839">
    <property type="component" value="Unassembled WGS sequence"/>
</dbReference>
<dbReference type="PANTHER" id="PTHR34978">
    <property type="entry name" value="POSSIBLE SENSOR-TRANSDUCER PROTEIN BLAR"/>
    <property type="match status" value="1"/>
</dbReference>
<dbReference type="OrthoDB" id="1628901at2"/>
<accession>A0A2S9GT75</accession>
<evidence type="ECO:0000313" key="4">
    <source>
        <dbReference type="Proteomes" id="UP000237839"/>
    </source>
</evidence>
<evidence type="ECO:0000256" key="1">
    <source>
        <dbReference type="SAM" id="Phobius"/>
    </source>
</evidence>
<keyword evidence="1" id="KW-0812">Transmembrane</keyword>
<feature type="transmembrane region" description="Helical" evidence="1">
    <location>
        <begin position="273"/>
        <end position="292"/>
    </location>
</feature>
<dbReference type="InterPro" id="IPR008756">
    <property type="entry name" value="Peptidase_M56"/>
</dbReference>
<keyword evidence="1" id="KW-1133">Transmembrane helix</keyword>
<evidence type="ECO:0000313" key="3">
    <source>
        <dbReference type="EMBL" id="PRC90901.1"/>
    </source>
</evidence>
<dbReference type="Pfam" id="PF05569">
    <property type="entry name" value="Peptidase_M56"/>
    <property type="match status" value="1"/>
</dbReference>
<organism evidence="3 4">
    <name type="scientific">Solimicrobium silvestre</name>
    <dbReference type="NCBI Taxonomy" id="2099400"/>
    <lineage>
        <taxon>Bacteria</taxon>
        <taxon>Pseudomonadati</taxon>
        <taxon>Pseudomonadota</taxon>
        <taxon>Betaproteobacteria</taxon>
        <taxon>Burkholderiales</taxon>
        <taxon>Oxalobacteraceae</taxon>
        <taxon>Solimicrobium</taxon>
    </lineage>
</organism>
<sequence length="407" mass="45116">MSNELIPTLIQTTIALTVALLLALLLRTVLRRQFGAPHGYAVWLLVPLLPLTCLLPLLIPRANLPLPALHLPAFTTNAIALAPTSTIDTALLITALWIIGILFSLGLLYWRQMQFMRSLGRIEKIGDIYTAQAHDICPALVGILRPKIVVPGDFASRYTAIEQVLILAHERQHRQRGDNWANAMCALLQSVFWFHPLIHFCAARFRFDQELACDALVIRHHRNARKTYANAMLKTKSLQFDVPVACTWQSRHFLKERIMQINVNTPHSMKRHIGSALLITLITLGTCVTWAAQSTPTKERDKKGYDVTTTVTTEDGKATNSTIHVLTGESFALVGGAADKWSGTVKLTAPNEKSVKFEVTLAQADKIIGHPILISHNDEIAKIEYGNGSSKFTMDIKAKPTATTSPK</sequence>
<dbReference type="EMBL" id="PUGF01000033">
    <property type="protein sequence ID" value="PRC90901.1"/>
    <property type="molecule type" value="Genomic_DNA"/>
</dbReference>
<evidence type="ECO:0000259" key="2">
    <source>
        <dbReference type="Pfam" id="PF05569"/>
    </source>
</evidence>
<feature type="transmembrane region" description="Helical" evidence="1">
    <location>
        <begin position="6"/>
        <end position="26"/>
    </location>
</feature>
<reference evidence="3 4" key="1">
    <citation type="submission" date="2018-02" db="EMBL/GenBank/DDBJ databases">
        <title>Solimicrobium silvestre gen. nov., sp. nov., isolated from alpine forest soil.</title>
        <authorList>
            <person name="Margesin R."/>
            <person name="Albuquerque L."/>
            <person name="Zhang D.-C."/>
            <person name="Froufe H.J.C."/>
            <person name="Severino R."/>
            <person name="Roxo I."/>
            <person name="Egas C."/>
            <person name="Da Costa M.S."/>
        </authorList>
    </citation>
    <scope>NUCLEOTIDE SEQUENCE [LARGE SCALE GENOMIC DNA]</scope>
    <source>
        <strain evidence="3 4">S20-91</strain>
    </source>
</reference>
<dbReference type="PANTHER" id="PTHR34978:SF3">
    <property type="entry name" value="SLR0241 PROTEIN"/>
    <property type="match status" value="1"/>
</dbReference>
<comment type="caution">
    <text evidence="3">The sequence shown here is derived from an EMBL/GenBank/DDBJ whole genome shotgun (WGS) entry which is preliminary data.</text>
</comment>
<feature type="domain" description="Peptidase M56" evidence="2">
    <location>
        <begin position="8"/>
        <end position="261"/>
    </location>
</feature>
<keyword evidence="1" id="KW-0472">Membrane</keyword>
<feature type="transmembrane region" description="Helical" evidence="1">
    <location>
        <begin position="38"/>
        <end position="59"/>
    </location>
</feature>